<comment type="function">
    <text evidence="10 12">Specifically methylates the N3 position of the uracil ring of uridine 1498 (m3U1498) in 16S rRNA. Acts on the fully assembled 30S ribosomal subunit.</text>
</comment>
<dbReference type="AlphaFoldDB" id="U2ZZ89"/>
<dbReference type="PANTHER" id="PTHR30027:SF3">
    <property type="entry name" value="16S RRNA (URACIL(1498)-N(3))-METHYLTRANSFERASE"/>
    <property type="match status" value="1"/>
</dbReference>
<evidence type="ECO:0000256" key="12">
    <source>
        <dbReference type="PIRNR" id="PIRNR015601"/>
    </source>
</evidence>
<dbReference type="NCBIfam" id="NF008690">
    <property type="entry name" value="PRK11713.1-1"/>
    <property type="match status" value="1"/>
</dbReference>
<name>U2ZZ89_VIBPR</name>
<reference evidence="15 16" key="1">
    <citation type="submission" date="2013-09" db="EMBL/GenBank/DDBJ databases">
        <title>Whole genome shotgun sequence of Vibrio proteolyticus NBRC 13287.</title>
        <authorList>
            <person name="Isaki S."/>
            <person name="Hosoyama A."/>
            <person name="Numata M."/>
            <person name="Hashimoto M."/>
            <person name="Hosoyama Y."/>
            <person name="Tsuchikane K."/>
            <person name="Noguchi M."/>
            <person name="Hirakata S."/>
            <person name="Ichikawa N."/>
            <person name="Ohji S."/>
            <person name="Yamazoe A."/>
            <person name="Fujita N."/>
        </authorList>
    </citation>
    <scope>NUCLEOTIDE SEQUENCE [LARGE SCALE GENOMIC DNA]</scope>
    <source>
        <strain evidence="15 16">NBRC 13287</strain>
    </source>
</reference>
<dbReference type="Pfam" id="PF04452">
    <property type="entry name" value="Methyltrans_RNA"/>
    <property type="match status" value="1"/>
</dbReference>
<keyword evidence="16" id="KW-1185">Reference proteome</keyword>
<evidence type="ECO:0000256" key="8">
    <source>
        <dbReference type="ARBA" id="ARBA00022679"/>
    </source>
</evidence>
<dbReference type="Gene3D" id="2.40.240.20">
    <property type="entry name" value="Hypothetical PUA domain-like, domain 1"/>
    <property type="match status" value="1"/>
</dbReference>
<gene>
    <name evidence="15" type="primary">rsmE</name>
    <name evidence="15" type="ORF">VPR01S_04_00060</name>
</gene>
<evidence type="ECO:0000256" key="2">
    <source>
        <dbReference type="ARBA" id="ARBA00005528"/>
    </source>
</evidence>
<dbReference type="STRING" id="1219065.VPR01S_04_00060"/>
<dbReference type="InterPro" id="IPR006700">
    <property type="entry name" value="RsmE"/>
</dbReference>
<evidence type="ECO:0000256" key="9">
    <source>
        <dbReference type="ARBA" id="ARBA00022691"/>
    </source>
</evidence>
<dbReference type="GO" id="GO:0005737">
    <property type="term" value="C:cytoplasm"/>
    <property type="evidence" value="ECO:0007669"/>
    <property type="project" value="UniProtKB-SubCell"/>
</dbReference>
<feature type="domain" description="Ribosomal RNA small subunit methyltransferase E PUA-like" evidence="14">
    <location>
        <begin position="27"/>
        <end position="73"/>
    </location>
</feature>
<keyword evidence="9 12" id="KW-0949">S-adenosyl-L-methionine</keyword>
<evidence type="ECO:0000256" key="4">
    <source>
        <dbReference type="ARBA" id="ARBA00013673"/>
    </source>
</evidence>
<comment type="caution">
    <text evidence="15">The sequence shown here is derived from an EMBL/GenBank/DDBJ whole genome shotgun (WGS) entry which is preliminary data.</text>
</comment>
<comment type="catalytic activity">
    <reaction evidence="11 12">
        <text>uridine(1498) in 16S rRNA + S-adenosyl-L-methionine = N(3)-methyluridine(1498) in 16S rRNA + S-adenosyl-L-homocysteine + H(+)</text>
        <dbReference type="Rhea" id="RHEA:42920"/>
        <dbReference type="Rhea" id="RHEA-COMP:10283"/>
        <dbReference type="Rhea" id="RHEA-COMP:10284"/>
        <dbReference type="ChEBI" id="CHEBI:15378"/>
        <dbReference type="ChEBI" id="CHEBI:57856"/>
        <dbReference type="ChEBI" id="CHEBI:59789"/>
        <dbReference type="ChEBI" id="CHEBI:65315"/>
        <dbReference type="ChEBI" id="CHEBI:74502"/>
        <dbReference type="EC" id="2.1.1.193"/>
    </reaction>
</comment>
<dbReference type="InterPro" id="IPR046886">
    <property type="entry name" value="RsmE_MTase_dom"/>
</dbReference>
<dbReference type="GO" id="GO:0070042">
    <property type="term" value="F:rRNA (uridine-N3-)-methyltransferase activity"/>
    <property type="evidence" value="ECO:0007669"/>
    <property type="project" value="TreeGrafter"/>
</dbReference>
<dbReference type="EC" id="2.1.1.193" evidence="3 12"/>
<dbReference type="InterPro" id="IPR046887">
    <property type="entry name" value="RsmE_PUA-like"/>
</dbReference>
<dbReference type="EMBL" id="BATJ01000004">
    <property type="protein sequence ID" value="GAD66402.1"/>
    <property type="molecule type" value="Genomic_DNA"/>
</dbReference>
<dbReference type="Proteomes" id="UP000016570">
    <property type="component" value="Unassembled WGS sequence"/>
</dbReference>
<dbReference type="InterPro" id="IPR015947">
    <property type="entry name" value="PUA-like_sf"/>
</dbReference>
<evidence type="ECO:0000256" key="11">
    <source>
        <dbReference type="ARBA" id="ARBA00047944"/>
    </source>
</evidence>
<evidence type="ECO:0000256" key="1">
    <source>
        <dbReference type="ARBA" id="ARBA00004496"/>
    </source>
</evidence>
<dbReference type="Gene3D" id="3.40.1280.10">
    <property type="match status" value="1"/>
</dbReference>
<dbReference type="PANTHER" id="PTHR30027">
    <property type="entry name" value="RIBOSOMAL RNA SMALL SUBUNIT METHYLTRANSFERASE E"/>
    <property type="match status" value="1"/>
</dbReference>
<dbReference type="PIRSF" id="PIRSF015601">
    <property type="entry name" value="MTase_slr0722"/>
    <property type="match status" value="1"/>
</dbReference>
<comment type="similarity">
    <text evidence="2 12">Belongs to the RNA methyltransferase RsmE family.</text>
</comment>
<sequence>MPENYTIMRIPRIYHPDPIDQLGAVALSDDAAGHIGRVLRMKEGQEVLLFDGSGAEFPAHISEVTKKQVVVEVSARVEQNCESPLDLHLGQVISRGDKMEFTIQKSVELGVNTITPLISERCGVKLDQKRFEKKLAQWQKIAISACEQCGRNVVPSIRPVMALEDWCQEDDGSLKLNLHPRADYSINTLPGPVDKVRLLIGPEGGLSSDEIDMTRTYHFAETLLGPRVLRTETAALTAITALQVRFGDLG</sequence>
<evidence type="ECO:0000259" key="13">
    <source>
        <dbReference type="Pfam" id="PF04452"/>
    </source>
</evidence>
<evidence type="ECO:0000256" key="5">
    <source>
        <dbReference type="ARBA" id="ARBA00022490"/>
    </source>
</evidence>
<evidence type="ECO:0000313" key="15">
    <source>
        <dbReference type="EMBL" id="GAD66402.1"/>
    </source>
</evidence>
<keyword evidence="8 12" id="KW-0808">Transferase</keyword>
<keyword evidence="7 12" id="KW-0489">Methyltransferase</keyword>
<comment type="subcellular location">
    <subcellularLocation>
        <location evidence="1 12">Cytoplasm</location>
    </subcellularLocation>
</comment>
<accession>U2ZZ89</accession>
<proteinExistence type="inferred from homology"/>
<dbReference type="InterPro" id="IPR029026">
    <property type="entry name" value="tRNA_m1G_MTases_N"/>
</dbReference>
<dbReference type="InterPro" id="IPR029028">
    <property type="entry name" value="Alpha/beta_knot_MTases"/>
</dbReference>
<evidence type="ECO:0000256" key="10">
    <source>
        <dbReference type="ARBA" id="ARBA00025699"/>
    </source>
</evidence>
<protein>
    <recommendedName>
        <fullName evidence="4 12">Ribosomal RNA small subunit methyltransferase E</fullName>
        <ecNumber evidence="3 12">2.1.1.193</ecNumber>
    </recommendedName>
</protein>
<dbReference type="eggNOG" id="COG1385">
    <property type="taxonomic scope" value="Bacteria"/>
</dbReference>
<keyword evidence="6 12" id="KW-0698">rRNA processing</keyword>
<dbReference type="NCBIfam" id="TIGR00046">
    <property type="entry name" value="RsmE family RNA methyltransferase"/>
    <property type="match status" value="1"/>
</dbReference>
<dbReference type="SUPFAM" id="SSF75217">
    <property type="entry name" value="alpha/beta knot"/>
    <property type="match status" value="1"/>
</dbReference>
<dbReference type="FunFam" id="3.40.1280.10:FF:000007">
    <property type="entry name" value="Ribosomal RNA small subunit methyltransferase E"/>
    <property type="match status" value="1"/>
</dbReference>
<dbReference type="GO" id="GO:0070475">
    <property type="term" value="P:rRNA base methylation"/>
    <property type="evidence" value="ECO:0007669"/>
    <property type="project" value="TreeGrafter"/>
</dbReference>
<evidence type="ECO:0000256" key="3">
    <source>
        <dbReference type="ARBA" id="ARBA00012328"/>
    </source>
</evidence>
<dbReference type="SUPFAM" id="SSF88697">
    <property type="entry name" value="PUA domain-like"/>
    <property type="match status" value="1"/>
</dbReference>
<dbReference type="Pfam" id="PF20260">
    <property type="entry name" value="PUA_4"/>
    <property type="match status" value="1"/>
</dbReference>
<feature type="domain" description="Ribosomal RNA small subunit methyltransferase E methyltransferase" evidence="13">
    <location>
        <begin position="82"/>
        <end position="243"/>
    </location>
</feature>
<dbReference type="CDD" id="cd18084">
    <property type="entry name" value="RsmE-like"/>
    <property type="match status" value="1"/>
</dbReference>
<dbReference type="NCBIfam" id="NF008692">
    <property type="entry name" value="PRK11713.1-5"/>
    <property type="match status" value="1"/>
</dbReference>
<evidence type="ECO:0000256" key="6">
    <source>
        <dbReference type="ARBA" id="ARBA00022552"/>
    </source>
</evidence>
<keyword evidence="5 12" id="KW-0963">Cytoplasm</keyword>
<organism evidence="15 16">
    <name type="scientific">Vibrio proteolyticus NBRC 13287</name>
    <dbReference type="NCBI Taxonomy" id="1219065"/>
    <lineage>
        <taxon>Bacteria</taxon>
        <taxon>Pseudomonadati</taxon>
        <taxon>Pseudomonadota</taxon>
        <taxon>Gammaproteobacteria</taxon>
        <taxon>Vibrionales</taxon>
        <taxon>Vibrionaceae</taxon>
        <taxon>Vibrio</taxon>
    </lineage>
</organism>
<evidence type="ECO:0000256" key="7">
    <source>
        <dbReference type="ARBA" id="ARBA00022603"/>
    </source>
</evidence>
<evidence type="ECO:0000259" key="14">
    <source>
        <dbReference type="Pfam" id="PF20260"/>
    </source>
</evidence>
<evidence type="ECO:0000313" key="16">
    <source>
        <dbReference type="Proteomes" id="UP000016570"/>
    </source>
</evidence>